<evidence type="ECO:0000256" key="12">
    <source>
        <dbReference type="ARBA" id="ARBA00079072"/>
    </source>
</evidence>
<feature type="active site" description="Nucleophile" evidence="14">
    <location>
        <position position="179"/>
    </location>
</feature>
<dbReference type="CDD" id="cd02568">
    <property type="entry name" value="PseudoU_synth_PUS1_PUS2"/>
    <property type="match status" value="1"/>
</dbReference>
<evidence type="ECO:0000256" key="16">
    <source>
        <dbReference type="SAM" id="MobiDB-lite"/>
    </source>
</evidence>
<dbReference type="GO" id="GO:0009982">
    <property type="term" value="F:pseudouridine synthase activity"/>
    <property type="evidence" value="ECO:0007669"/>
    <property type="project" value="InterPro"/>
</dbReference>
<dbReference type="GO" id="GO:1990481">
    <property type="term" value="P:mRNA pseudouridine synthesis"/>
    <property type="evidence" value="ECO:0007669"/>
    <property type="project" value="TreeGrafter"/>
</dbReference>
<evidence type="ECO:0000256" key="7">
    <source>
        <dbReference type="ARBA" id="ARBA00023235"/>
    </source>
</evidence>
<dbReference type="Pfam" id="PF01416">
    <property type="entry name" value="PseudoU_synth_1"/>
    <property type="match status" value="1"/>
</dbReference>
<dbReference type="PANTHER" id="PTHR11142:SF4">
    <property type="entry name" value="PSEUDOURIDYLATE SYNTHASE 1 HOMOLOG"/>
    <property type="match status" value="1"/>
</dbReference>
<dbReference type="FunFam" id="3.30.70.660:FF:000002">
    <property type="entry name" value="tRNA pseudouridine synthase"/>
    <property type="match status" value="1"/>
</dbReference>
<keyword evidence="19" id="KW-1185">Reference proteome</keyword>
<evidence type="ECO:0000259" key="17">
    <source>
        <dbReference type="Pfam" id="PF01416"/>
    </source>
</evidence>
<keyword evidence="6" id="KW-0819">tRNA processing</keyword>
<feature type="compositionally biased region" description="Acidic residues" evidence="16">
    <location>
        <begin position="646"/>
        <end position="659"/>
    </location>
</feature>
<evidence type="ECO:0000256" key="10">
    <source>
        <dbReference type="ARBA" id="ARBA00053072"/>
    </source>
</evidence>
<evidence type="ECO:0000313" key="19">
    <source>
        <dbReference type="Proteomes" id="UP000624404"/>
    </source>
</evidence>
<feature type="region of interest" description="Disordered" evidence="16">
    <location>
        <begin position="311"/>
        <end position="360"/>
    </location>
</feature>
<dbReference type="GO" id="GO:0005634">
    <property type="term" value="C:nucleus"/>
    <property type="evidence" value="ECO:0007669"/>
    <property type="project" value="UniProtKB-SubCell"/>
</dbReference>
<feature type="compositionally biased region" description="Basic and acidic residues" evidence="16">
    <location>
        <begin position="61"/>
        <end position="86"/>
    </location>
</feature>
<keyword evidence="7" id="KW-0413">Isomerase</keyword>
<dbReference type="InterPro" id="IPR020094">
    <property type="entry name" value="TruA/RsuA/RluB/E/F_N"/>
</dbReference>
<feature type="region of interest" description="Disordered" evidence="16">
    <location>
        <begin position="27"/>
        <end position="113"/>
    </location>
</feature>
<dbReference type="PANTHER" id="PTHR11142">
    <property type="entry name" value="PSEUDOURIDYLATE SYNTHASE"/>
    <property type="match status" value="1"/>
</dbReference>
<organism evidence="18 19">
    <name type="scientific">Sclerotinia trifoliorum</name>
    <dbReference type="NCBI Taxonomy" id="28548"/>
    <lineage>
        <taxon>Eukaryota</taxon>
        <taxon>Fungi</taxon>
        <taxon>Dikarya</taxon>
        <taxon>Ascomycota</taxon>
        <taxon>Pezizomycotina</taxon>
        <taxon>Leotiomycetes</taxon>
        <taxon>Helotiales</taxon>
        <taxon>Sclerotiniaceae</taxon>
        <taxon>Sclerotinia</taxon>
    </lineage>
</organism>
<evidence type="ECO:0000256" key="3">
    <source>
        <dbReference type="ARBA" id="ARBA00004123"/>
    </source>
</evidence>
<dbReference type="Gene3D" id="3.30.70.660">
    <property type="entry name" value="Pseudouridine synthase I, catalytic domain, C-terminal subdomain"/>
    <property type="match status" value="1"/>
</dbReference>
<comment type="catalytic activity">
    <reaction evidence="9">
        <text>a uridine in tRNA = a pseudouridine in tRNA</text>
        <dbReference type="Rhea" id="RHEA:54572"/>
        <dbReference type="Rhea" id="RHEA-COMP:13339"/>
        <dbReference type="Rhea" id="RHEA-COMP:13934"/>
        <dbReference type="ChEBI" id="CHEBI:65314"/>
        <dbReference type="ChEBI" id="CHEBI:65315"/>
    </reaction>
</comment>
<evidence type="ECO:0000256" key="11">
    <source>
        <dbReference type="ARBA" id="ARBA00073968"/>
    </source>
</evidence>
<sequence>MSIFQLVKNALKYISEVRIITSIMESSAKSGGQHGGGRGRGRGGSSRGGRGNSRGGSRGGRKPEMGRKEYNRQAPKRDRNDDDQALKRRKTMHNGESEPTAFSTEFSKEEIESEVRKPKHKVAVMIGYAGTGYKGLQINTKEKTIEGDMFKAFVAAGAISKANANDPKKSALVRCARTDKGVHAAGNVLSLKLITEDPNVVENINSHLPDQIRVWGIERTTGSFNCYQMCDSRWYEYLIPTYSFIPPHPKSFLGKELLQAAEKEGVLEKFNQLQEDAASFWTDAEKEFVQPILDNLDPQLAADVMEAIHAAEESNEPIGKNIKKNKAEGKDGAEIKEDTEEEPTKNHEAETEGELAPKEEPVAVEVNGDGDVKQNFEPAAEVGKEDPEAMQGIETTGEPEVEGETTQKPKAEGVQEISKSILTPLEKAVKEVKAAYIKAKKAYRIHESRRQRVQEALNQYVGTYNYHNYTILKNYSDPSSRRHIKSFKIGLKPIIIHDTEWLSLKVHGQSFMMHQIRKMVAMAALVVRCASPMELIKETYTAAKISIPKAPSLGLLLEAPVFHNYNEKVAKDFDREKLDFEKYREKMDEFKQREIYDRIFRVENTDNQFHTFFHHLDHHRSDYFLWLTASGISAGRQRGAGKDALDASDDEADVNGEEG</sequence>
<evidence type="ECO:0000256" key="1">
    <source>
        <dbReference type="ARBA" id="ARBA00001166"/>
    </source>
</evidence>
<evidence type="ECO:0000256" key="6">
    <source>
        <dbReference type="ARBA" id="ARBA00022694"/>
    </source>
</evidence>
<dbReference type="InterPro" id="IPR041708">
    <property type="entry name" value="PUS1/PUS2-like"/>
</dbReference>
<comment type="function">
    <text evidence="10">Formation of pseudouridine at positions 27 and 28 in the anticodon stem and loop of transfer RNAs; at positions 34 and 36 of intron-containing precursor tRNA(Ile) and at position 35 in the intron-containing tRNA(Tyr). Catalyzes pseudouridylation at position 44 in U2 snRNA. Also catalyzes pseudouridylation of mRNAs.</text>
</comment>
<gene>
    <name evidence="18" type="ORF">SCLTRI_LOCUS4913</name>
</gene>
<dbReference type="GO" id="GO:0006397">
    <property type="term" value="P:mRNA processing"/>
    <property type="evidence" value="ECO:0007669"/>
    <property type="project" value="UniProtKB-KW"/>
</dbReference>
<protein>
    <recommendedName>
        <fullName evidence="11">tRNA pseudouridine synthase 1</fullName>
    </recommendedName>
    <alternativeName>
        <fullName evidence="12">tRNA pseudouridylate synthase 1</fullName>
    </alternativeName>
    <alternativeName>
        <fullName evidence="13">tRNA-uridine isomerase 1</fullName>
    </alternativeName>
</protein>
<dbReference type="GO" id="GO:0031120">
    <property type="term" value="P:snRNA pseudouridine synthesis"/>
    <property type="evidence" value="ECO:0007669"/>
    <property type="project" value="UniProtKB-ARBA"/>
</dbReference>
<dbReference type="InterPro" id="IPR020103">
    <property type="entry name" value="PsdUridine_synth_cat_dom_sf"/>
</dbReference>
<comment type="catalytic activity">
    <reaction evidence="1">
        <text>a uridine in mRNA = a pseudouridine in mRNA</text>
        <dbReference type="Rhea" id="RHEA:56644"/>
        <dbReference type="Rhea" id="RHEA-COMP:14658"/>
        <dbReference type="Rhea" id="RHEA-COMP:14659"/>
        <dbReference type="ChEBI" id="CHEBI:65314"/>
        <dbReference type="ChEBI" id="CHEBI:65315"/>
    </reaction>
</comment>
<dbReference type="GO" id="GO:0003723">
    <property type="term" value="F:RNA binding"/>
    <property type="evidence" value="ECO:0007669"/>
    <property type="project" value="InterPro"/>
</dbReference>
<dbReference type="Gene3D" id="3.30.70.580">
    <property type="entry name" value="Pseudouridine synthase I, catalytic domain, N-terminal subdomain"/>
    <property type="match status" value="1"/>
</dbReference>
<dbReference type="GO" id="GO:0031119">
    <property type="term" value="P:tRNA pseudouridine synthesis"/>
    <property type="evidence" value="ECO:0007669"/>
    <property type="project" value="InterPro"/>
</dbReference>
<dbReference type="EMBL" id="CAJHIA010000013">
    <property type="protein sequence ID" value="CAD6445121.1"/>
    <property type="molecule type" value="Genomic_DNA"/>
</dbReference>
<comment type="catalytic activity">
    <reaction evidence="2">
        <text>uridine in snRNA = pseudouridine in snRNA</text>
        <dbReference type="Rhea" id="RHEA:51124"/>
        <dbReference type="Rhea" id="RHEA-COMP:12891"/>
        <dbReference type="Rhea" id="RHEA-COMP:12892"/>
        <dbReference type="ChEBI" id="CHEBI:65314"/>
        <dbReference type="ChEBI" id="CHEBI:65315"/>
    </reaction>
</comment>
<name>A0A8H2ZQQ5_9HELO</name>
<evidence type="ECO:0000256" key="5">
    <source>
        <dbReference type="ARBA" id="ARBA00022664"/>
    </source>
</evidence>
<evidence type="ECO:0000256" key="9">
    <source>
        <dbReference type="ARBA" id="ARBA00036943"/>
    </source>
</evidence>
<accession>A0A8H2ZQQ5</accession>
<proteinExistence type="inferred from homology"/>
<feature type="region of interest" description="Disordered" evidence="16">
    <location>
        <begin position="638"/>
        <end position="659"/>
    </location>
</feature>
<reference evidence="18" key="1">
    <citation type="submission" date="2020-10" db="EMBL/GenBank/DDBJ databases">
        <authorList>
            <person name="Kusch S."/>
        </authorList>
    </citation>
    <scope>NUCLEOTIDE SEQUENCE</scope>
    <source>
        <strain evidence="18">SwB9</strain>
    </source>
</reference>
<dbReference type="AlphaFoldDB" id="A0A8H2ZQQ5"/>
<feature type="compositionally biased region" description="Gly residues" evidence="16">
    <location>
        <begin position="32"/>
        <end position="58"/>
    </location>
</feature>
<comment type="subcellular location">
    <subcellularLocation>
        <location evidence="3">Nucleus</location>
    </subcellularLocation>
</comment>
<feature type="binding site" evidence="15">
    <location>
        <position position="235"/>
    </location>
    <ligand>
        <name>substrate</name>
    </ligand>
</feature>
<dbReference type="Proteomes" id="UP000624404">
    <property type="component" value="Unassembled WGS sequence"/>
</dbReference>
<evidence type="ECO:0000256" key="4">
    <source>
        <dbReference type="ARBA" id="ARBA00009375"/>
    </source>
</evidence>
<dbReference type="FunFam" id="3.30.70.580:FF:000002">
    <property type="entry name" value="tRNA pseudouridine synthase"/>
    <property type="match status" value="1"/>
</dbReference>
<feature type="domain" description="Pseudouridine synthase I TruA alpha/beta" evidence="17">
    <location>
        <begin position="456"/>
        <end position="560"/>
    </location>
</feature>
<keyword evidence="5" id="KW-0507">mRNA processing</keyword>
<evidence type="ECO:0000256" key="8">
    <source>
        <dbReference type="ARBA" id="ARBA00023242"/>
    </source>
</evidence>
<dbReference type="SUPFAM" id="SSF55120">
    <property type="entry name" value="Pseudouridine synthase"/>
    <property type="match status" value="1"/>
</dbReference>
<dbReference type="OrthoDB" id="10256309at2759"/>
<keyword evidence="8" id="KW-0539">Nucleus</keyword>
<evidence type="ECO:0000256" key="13">
    <source>
        <dbReference type="ARBA" id="ARBA00080858"/>
    </source>
</evidence>
<evidence type="ECO:0000256" key="15">
    <source>
        <dbReference type="PIRSR" id="PIRSR641708-2"/>
    </source>
</evidence>
<evidence type="ECO:0000256" key="14">
    <source>
        <dbReference type="PIRSR" id="PIRSR641708-1"/>
    </source>
</evidence>
<evidence type="ECO:0000313" key="18">
    <source>
        <dbReference type="EMBL" id="CAD6445121.1"/>
    </source>
</evidence>
<dbReference type="InterPro" id="IPR020095">
    <property type="entry name" value="PsdUridine_synth_TruA_C"/>
</dbReference>
<evidence type="ECO:0000256" key="2">
    <source>
        <dbReference type="ARBA" id="ARBA00001832"/>
    </source>
</evidence>
<comment type="caution">
    <text evidence="18">The sequence shown here is derived from an EMBL/GenBank/DDBJ whole genome shotgun (WGS) entry which is preliminary data.</text>
</comment>
<feature type="compositionally biased region" description="Basic and acidic residues" evidence="16">
    <location>
        <begin position="325"/>
        <end position="360"/>
    </location>
</feature>
<comment type="similarity">
    <text evidence="4">Belongs to the tRNA pseudouridine synthase TruA family.</text>
</comment>
<dbReference type="InterPro" id="IPR001406">
    <property type="entry name" value="PsdUridine_synth_TruA"/>
</dbReference>
<dbReference type="InterPro" id="IPR020097">
    <property type="entry name" value="PsdUridine_synth_TruA_a/b_dom"/>
</dbReference>